<name>A0A2A2K052_9BILA</name>
<sequence length="251" mass="29153">MARRRRQRGRPPDAAQLAAIVLAQHALQQLARRLARQLGLEHHALGRLHPAQLAPGEAAQLLRQRIVRPHGRGRLHDRQHALPHLFARHADHRDVGDGRMRHQQILDFLRIDVHPARNDHEALAIGQEQIAIRIDVPDIAQRRPARIIMRLRRLHRIVEIFELRPVAEEDVARFPRRQLDARVVDDMDIAQHRTPDRPRLAQPFLARQGGDPAAFGARIIFVDDRSQPFDHRALDRHGAWRRRMHHGAQRR</sequence>
<evidence type="ECO:0000313" key="1">
    <source>
        <dbReference type="EMBL" id="PAV67260.1"/>
    </source>
</evidence>
<comment type="caution">
    <text evidence="1">The sequence shown here is derived from an EMBL/GenBank/DDBJ whole genome shotgun (WGS) entry which is preliminary data.</text>
</comment>
<evidence type="ECO:0000313" key="2">
    <source>
        <dbReference type="Proteomes" id="UP000218231"/>
    </source>
</evidence>
<gene>
    <name evidence="1" type="ORF">WR25_10349</name>
</gene>
<protein>
    <submittedName>
        <fullName evidence="1">Uncharacterized protein</fullName>
    </submittedName>
</protein>
<reference evidence="1 2" key="1">
    <citation type="journal article" date="2017" name="Curr. Biol.">
        <title>Genome architecture and evolution of a unichromosomal asexual nematode.</title>
        <authorList>
            <person name="Fradin H."/>
            <person name="Zegar C."/>
            <person name="Gutwein M."/>
            <person name="Lucas J."/>
            <person name="Kovtun M."/>
            <person name="Corcoran D."/>
            <person name="Baugh L.R."/>
            <person name="Kiontke K."/>
            <person name="Gunsalus K."/>
            <person name="Fitch D.H."/>
            <person name="Piano F."/>
        </authorList>
    </citation>
    <scope>NUCLEOTIDE SEQUENCE [LARGE SCALE GENOMIC DNA]</scope>
    <source>
        <strain evidence="1">PF1309</strain>
    </source>
</reference>
<proteinExistence type="predicted"/>
<organism evidence="1 2">
    <name type="scientific">Diploscapter pachys</name>
    <dbReference type="NCBI Taxonomy" id="2018661"/>
    <lineage>
        <taxon>Eukaryota</taxon>
        <taxon>Metazoa</taxon>
        <taxon>Ecdysozoa</taxon>
        <taxon>Nematoda</taxon>
        <taxon>Chromadorea</taxon>
        <taxon>Rhabditida</taxon>
        <taxon>Rhabditina</taxon>
        <taxon>Rhabditomorpha</taxon>
        <taxon>Rhabditoidea</taxon>
        <taxon>Rhabditidae</taxon>
        <taxon>Diploscapter</taxon>
    </lineage>
</organism>
<dbReference type="Proteomes" id="UP000218231">
    <property type="component" value="Unassembled WGS sequence"/>
</dbReference>
<keyword evidence="2" id="KW-1185">Reference proteome</keyword>
<dbReference type="EMBL" id="LIAE01009970">
    <property type="protein sequence ID" value="PAV67260.1"/>
    <property type="molecule type" value="Genomic_DNA"/>
</dbReference>
<accession>A0A2A2K052</accession>
<dbReference type="AlphaFoldDB" id="A0A2A2K052"/>